<dbReference type="InterPro" id="IPR014507">
    <property type="entry name" value="Baseplate_assembly_J_pred"/>
</dbReference>
<reference evidence="3" key="1">
    <citation type="submission" date="2016-10" db="EMBL/GenBank/DDBJ databases">
        <authorList>
            <person name="Varghese N."/>
            <person name="Submissions S."/>
        </authorList>
    </citation>
    <scope>NUCLEOTIDE SEQUENCE [LARGE SCALE GENOMIC DNA]</scope>
    <source>
        <strain evidence="3">CGMCC 1.6495</strain>
    </source>
</reference>
<dbReference type="PANTHER" id="PTHR35862:SF1">
    <property type="entry name" value="FELS-2 PROPHAGE PROTEIN"/>
    <property type="match status" value="1"/>
</dbReference>
<dbReference type="RefSeq" id="WP_092827844.1">
    <property type="nucleotide sequence ID" value="NZ_FOGS01000007.1"/>
</dbReference>
<sequence length="309" mass="34398">MSNPIDLSQLPAPTVVEPLDFETILAERKARLVALHPEEEREAITELLTLESEPMVKMLEENAYRELLLRQRVNEAAKAVMLAHANDEDLDHLVANFEVERLVVDEGNPDASPPVAPTYESNTELRLRAQEAWEGLSIAGPRGAYEFHARSADGRVADARALSPEPCDALIIILSREGDGTASQALLDIVYDALTPETIRPLGDRVTVQSAEIIDYEIDAELQLYDDADTAQEPILDAANARLTRFIDAQHRQRRRLGVSIYRDAIKAALHVEGVEHVNLIKPAEHLLIDRTQAARCTDKRLRIGGRDD</sequence>
<evidence type="ECO:0000313" key="3">
    <source>
        <dbReference type="Proteomes" id="UP000198505"/>
    </source>
</evidence>
<evidence type="ECO:0000313" key="2">
    <source>
        <dbReference type="EMBL" id="SES09329.1"/>
    </source>
</evidence>
<evidence type="ECO:0000259" key="1">
    <source>
        <dbReference type="Pfam" id="PF26078"/>
    </source>
</evidence>
<dbReference type="AlphaFoldDB" id="A0A1H9UJ19"/>
<name>A0A1H9UJ19_9GAMM</name>
<accession>A0A1H9UJ19</accession>
<proteinExistence type="predicted"/>
<dbReference type="InterPro" id="IPR052726">
    <property type="entry name" value="Phage_Baseplate_Hub"/>
</dbReference>
<dbReference type="Pfam" id="PF26078">
    <property type="entry name" value="Baseplate_J_M"/>
    <property type="match status" value="1"/>
</dbReference>
<organism evidence="2 3">
    <name type="scientific">Vreelandella subterranea</name>
    <dbReference type="NCBI Taxonomy" id="416874"/>
    <lineage>
        <taxon>Bacteria</taxon>
        <taxon>Pseudomonadati</taxon>
        <taxon>Pseudomonadota</taxon>
        <taxon>Gammaproteobacteria</taxon>
        <taxon>Oceanospirillales</taxon>
        <taxon>Halomonadaceae</taxon>
        <taxon>Vreelandella</taxon>
    </lineage>
</organism>
<dbReference type="PANTHER" id="PTHR35862">
    <property type="entry name" value="FELS-2 PROPHAGE PROTEIN"/>
    <property type="match status" value="1"/>
</dbReference>
<keyword evidence="3" id="KW-1185">Reference proteome</keyword>
<dbReference type="Proteomes" id="UP000198505">
    <property type="component" value="Unassembled WGS sequence"/>
</dbReference>
<protein>
    <submittedName>
        <fullName evidence="2">Phage-related baseplate assembly protein</fullName>
    </submittedName>
</protein>
<dbReference type="PIRSF" id="PIRSF020481">
    <property type="entry name" value="BAP"/>
    <property type="match status" value="1"/>
</dbReference>
<gene>
    <name evidence="2" type="ORF">SAMN04487958_10713</name>
</gene>
<dbReference type="EMBL" id="FOGS01000007">
    <property type="protein sequence ID" value="SES09329.1"/>
    <property type="molecule type" value="Genomic_DNA"/>
</dbReference>
<dbReference type="STRING" id="416874.SAMN04487958_10713"/>
<feature type="domain" description="Baseplate J-like central" evidence="1">
    <location>
        <begin position="139"/>
        <end position="209"/>
    </location>
</feature>
<dbReference type="InterPro" id="IPR058531">
    <property type="entry name" value="Baseplate_J_M"/>
</dbReference>